<evidence type="ECO:0000256" key="4">
    <source>
        <dbReference type="ARBA" id="ARBA00022679"/>
    </source>
</evidence>
<dbReference type="Proteomes" id="UP000000390">
    <property type="component" value="Chromosome"/>
</dbReference>
<dbReference type="AlphaFoldDB" id="D8J6E4"/>
<evidence type="ECO:0000313" key="9">
    <source>
        <dbReference type="Proteomes" id="UP000000390"/>
    </source>
</evidence>
<dbReference type="RefSeq" id="WP_008415723.1">
    <property type="nucleotide sequence ID" value="NC_014297.1"/>
</dbReference>
<dbReference type="PANTHER" id="PTHR37316">
    <property type="entry name" value="TEICHOIC ACID GLYCEROL-PHOSPHATE PRIMASE"/>
    <property type="match status" value="1"/>
</dbReference>
<dbReference type="InterPro" id="IPR051612">
    <property type="entry name" value="Teichoic_Acid_Biosynth"/>
</dbReference>
<organism evidence="7 9">
    <name type="scientific">Halalkalicoccus jeotgali (strain DSM 18796 / CECT 7217 / JCM 14584 / KCTC 4019 / B3)</name>
    <dbReference type="NCBI Taxonomy" id="795797"/>
    <lineage>
        <taxon>Archaea</taxon>
        <taxon>Methanobacteriati</taxon>
        <taxon>Methanobacteriota</taxon>
        <taxon>Stenosarchaea group</taxon>
        <taxon>Halobacteria</taxon>
        <taxon>Halobacteriales</taxon>
        <taxon>Halococcaceae</taxon>
        <taxon>Halalkalicoccus</taxon>
    </lineage>
</organism>
<proteinExistence type="inferred from homology"/>
<gene>
    <name evidence="7" type="ordered locus">HacjB3_12405</name>
    <name evidence="8" type="ORF">C497_07599</name>
</gene>
<evidence type="ECO:0000313" key="7">
    <source>
        <dbReference type="EMBL" id="ADJ15862.1"/>
    </source>
</evidence>
<dbReference type="EMBL" id="CP002062">
    <property type="protein sequence ID" value="ADJ15862.1"/>
    <property type="molecule type" value="Genomic_DNA"/>
</dbReference>
<evidence type="ECO:0000256" key="2">
    <source>
        <dbReference type="ARBA" id="ARBA00010488"/>
    </source>
</evidence>
<dbReference type="SUPFAM" id="SSF53756">
    <property type="entry name" value="UDP-Glycosyltransferase/glycogen phosphorylase"/>
    <property type="match status" value="1"/>
</dbReference>
<evidence type="ECO:0000256" key="6">
    <source>
        <dbReference type="ARBA" id="ARBA00023136"/>
    </source>
</evidence>
<dbReference type="OrthoDB" id="46222at2157"/>
<dbReference type="eggNOG" id="arCOG04827">
    <property type="taxonomic scope" value="Archaea"/>
</dbReference>
<dbReference type="PATRIC" id="fig|795797.18.peg.2483"/>
<evidence type="ECO:0000313" key="8">
    <source>
        <dbReference type="EMBL" id="ELY37958.1"/>
    </source>
</evidence>
<dbReference type="Pfam" id="PF04464">
    <property type="entry name" value="Glyphos_transf"/>
    <property type="match status" value="1"/>
</dbReference>
<reference evidence="8 10" key="2">
    <citation type="journal article" date="2014" name="PLoS Genet.">
        <title>Phylogenetically driven sequencing of extremely halophilic archaea reveals strategies for static and dynamic osmo-response.</title>
        <authorList>
            <person name="Becker E.A."/>
            <person name="Seitzer P.M."/>
            <person name="Tritt A."/>
            <person name="Larsen D."/>
            <person name="Krusor M."/>
            <person name="Yao A.I."/>
            <person name="Wu D."/>
            <person name="Madern D."/>
            <person name="Eisen J.A."/>
            <person name="Darling A.E."/>
            <person name="Facciotti M.T."/>
        </authorList>
    </citation>
    <scope>NUCLEOTIDE SEQUENCE [LARGE SCALE GENOMIC DNA]</scope>
    <source>
        <strain evidence="8">B3</strain>
        <strain evidence="10">DSM 18796 / CECT 7217 / JCM 14584 / KCTC 4019 / B3</strain>
    </source>
</reference>
<comment type="similarity">
    <text evidence="2">Belongs to the CDP-glycerol glycerophosphotransferase family.</text>
</comment>
<evidence type="ECO:0000256" key="5">
    <source>
        <dbReference type="ARBA" id="ARBA00022944"/>
    </source>
</evidence>
<name>D8J6E4_HALJB</name>
<dbReference type="STRING" id="795797.HacjB3_12405"/>
<dbReference type="InterPro" id="IPR007554">
    <property type="entry name" value="Glycerophosphate_synth"/>
</dbReference>
<keyword evidence="10" id="KW-1185">Reference proteome</keyword>
<comment type="subcellular location">
    <subcellularLocation>
        <location evidence="1">Cell membrane</location>
        <topology evidence="1">Peripheral membrane protein</topology>
    </subcellularLocation>
</comment>
<dbReference type="InterPro" id="IPR043149">
    <property type="entry name" value="TagF_N"/>
</dbReference>
<dbReference type="GeneID" id="9420295"/>
<keyword evidence="4 7" id="KW-0808">Transferase</keyword>
<evidence type="ECO:0000256" key="3">
    <source>
        <dbReference type="ARBA" id="ARBA00022475"/>
    </source>
</evidence>
<dbReference type="HOGENOM" id="CLU_029598_2_0_2"/>
<keyword evidence="3" id="KW-1003">Cell membrane</keyword>
<dbReference type="EMBL" id="AOHV01000024">
    <property type="protein sequence ID" value="ELY37958.1"/>
    <property type="molecule type" value="Genomic_DNA"/>
</dbReference>
<protein>
    <submittedName>
        <fullName evidence="7">Glycosyl/glycerophosphate transferase</fullName>
    </submittedName>
</protein>
<dbReference type="Gene3D" id="3.40.50.12580">
    <property type="match status" value="1"/>
</dbReference>
<dbReference type="InterPro" id="IPR043148">
    <property type="entry name" value="TagF_C"/>
</dbReference>
<dbReference type="Gene3D" id="3.40.50.11820">
    <property type="match status" value="1"/>
</dbReference>
<dbReference type="KEGG" id="hje:HacjB3_12405"/>
<reference evidence="7 9" key="1">
    <citation type="journal article" date="2010" name="J. Bacteriol.">
        <title>Complete genome sequence of Halalkalicoccus jeotgali B3(T), an extremely halophilic archaeon.</title>
        <authorList>
            <person name="Roh S.W."/>
            <person name="Nam Y.D."/>
            <person name="Nam S.H."/>
            <person name="Choi S.H."/>
            <person name="Park H.S."/>
            <person name="Bae J.W."/>
        </authorList>
    </citation>
    <scope>NUCLEOTIDE SEQUENCE [LARGE SCALE GENOMIC DNA]</scope>
    <source>
        <strain evidence="7">B3</strain>
        <strain evidence="9">DSM 18796 / CECT 7217 / JCM 14584 / KCTC 4019 / B3</strain>
    </source>
</reference>
<keyword evidence="6" id="KW-0472">Membrane</keyword>
<accession>D8J6E4</accession>
<dbReference type="GO" id="GO:0005886">
    <property type="term" value="C:plasma membrane"/>
    <property type="evidence" value="ECO:0007669"/>
    <property type="project" value="UniProtKB-SubCell"/>
</dbReference>
<evidence type="ECO:0000313" key="10">
    <source>
        <dbReference type="Proteomes" id="UP000011645"/>
    </source>
</evidence>
<dbReference type="PANTHER" id="PTHR37316:SF3">
    <property type="entry name" value="TEICHOIC ACID GLYCEROL-PHOSPHATE TRANSFERASE"/>
    <property type="match status" value="1"/>
</dbReference>
<dbReference type="Proteomes" id="UP000011645">
    <property type="component" value="Unassembled WGS sequence"/>
</dbReference>
<keyword evidence="5" id="KW-0777">Teichoic acid biosynthesis</keyword>
<dbReference type="GO" id="GO:0047355">
    <property type="term" value="F:CDP-glycerol glycerophosphotransferase activity"/>
    <property type="evidence" value="ECO:0007669"/>
    <property type="project" value="InterPro"/>
</dbReference>
<sequence>MGVPGLSILAHRLVHPLPRDESLWVFGTRGGEAFEGNTKYLFLALQEEESIRPVWLSKRAATVHELRENGFEAYRTDSLRGRLTMLRAGVVFVTGTMTDMALWPTGGARVVQLWHGVPLKRIAADAPSFEEFSIRERLGLSYTYRQFDALTLTAAGLADAFRSAFRIDSDLPVTGYPRNDALFREIPGEDVGQPESARGIHEDIDAERLLVYLPTYREDGSDPGEHVDFERLDRFLAERDAALVVKLHPFSDPDFDPDRFDRIRLLPAGSDIYPLLRETDALVTDYSSVYFDFLLLDRPVAFYAYDRERYEHRPGFYHAYEQLTPGPVAETFDGLLDALDLVLDSPEAHADERERVRAWAFDHHDDRSAERVREYVRVRFGV</sequence>
<evidence type="ECO:0000256" key="1">
    <source>
        <dbReference type="ARBA" id="ARBA00004202"/>
    </source>
</evidence>